<dbReference type="EMBL" id="BTGU01000010">
    <property type="protein sequence ID" value="GMN40138.1"/>
    <property type="molecule type" value="Genomic_DNA"/>
</dbReference>
<feature type="region of interest" description="Disordered" evidence="1">
    <location>
        <begin position="1"/>
        <end position="53"/>
    </location>
</feature>
<gene>
    <name evidence="2" type="ORF">TIFTF001_009372</name>
</gene>
<proteinExistence type="predicted"/>
<comment type="caution">
    <text evidence="2">The sequence shown here is derived from an EMBL/GenBank/DDBJ whole genome shotgun (WGS) entry which is preliminary data.</text>
</comment>
<evidence type="ECO:0000256" key="1">
    <source>
        <dbReference type="SAM" id="MobiDB-lite"/>
    </source>
</evidence>
<sequence>MMGKQKIEHRGATQGALQCSNRRSSPAVQSNQRRSASSKSAYTELSALQCREE</sequence>
<name>A0AA88A6N3_FICCA</name>
<feature type="compositionally biased region" description="Basic and acidic residues" evidence="1">
    <location>
        <begin position="1"/>
        <end position="11"/>
    </location>
</feature>
<organism evidence="2 3">
    <name type="scientific">Ficus carica</name>
    <name type="common">Common fig</name>
    <dbReference type="NCBI Taxonomy" id="3494"/>
    <lineage>
        <taxon>Eukaryota</taxon>
        <taxon>Viridiplantae</taxon>
        <taxon>Streptophyta</taxon>
        <taxon>Embryophyta</taxon>
        <taxon>Tracheophyta</taxon>
        <taxon>Spermatophyta</taxon>
        <taxon>Magnoliopsida</taxon>
        <taxon>eudicotyledons</taxon>
        <taxon>Gunneridae</taxon>
        <taxon>Pentapetalae</taxon>
        <taxon>rosids</taxon>
        <taxon>fabids</taxon>
        <taxon>Rosales</taxon>
        <taxon>Moraceae</taxon>
        <taxon>Ficeae</taxon>
        <taxon>Ficus</taxon>
    </lineage>
</organism>
<evidence type="ECO:0000313" key="3">
    <source>
        <dbReference type="Proteomes" id="UP001187192"/>
    </source>
</evidence>
<reference evidence="2" key="1">
    <citation type="submission" date="2023-07" db="EMBL/GenBank/DDBJ databases">
        <title>draft genome sequence of fig (Ficus carica).</title>
        <authorList>
            <person name="Takahashi T."/>
            <person name="Nishimura K."/>
        </authorList>
    </citation>
    <scope>NUCLEOTIDE SEQUENCE</scope>
</reference>
<feature type="compositionally biased region" description="Polar residues" evidence="1">
    <location>
        <begin position="15"/>
        <end position="43"/>
    </location>
</feature>
<dbReference type="AlphaFoldDB" id="A0AA88A6N3"/>
<accession>A0AA88A6N3</accession>
<dbReference type="Proteomes" id="UP001187192">
    <property type="component" value="Unassembled WGS sequence"/>
</dbReference>
<keyword evidence="3" id="KW-1185">Reference proteome</keyword>
<evidence type="ECO:0000313" key="2">
    <source>
        <dbReference type="EMBL" id="GMN40138.1"/>
    </source>
</evidence>
<protein>
    <submittedName>
        <fullName evidence="2">Uncharacterized protein</fullName>
    </submittedName>
</protein>